<name>A0A0G4FN45_9ALVE</name>
<dbReference type="EMBL" id="CDMZ01000495">
    <property type="protein sequence ID" value="CEM15605.1"/>
    <property type="molecule type" value="Genomic_DNA"/>
</dbReference>
<protein>
    <recommendedName>
        <fullName evidence="2">F-box domain-containing protein</fullName>
    </recommendedName>
</protein>
<accession>A0A0G4FN45</accession>
<evidence type="ECO:0000259" key="2">
    <source>
        <dbReference type="PROSITE" id="PS50181"/>
    </source>
</evidence>
<dbReference type="AlphaFoldDB" id="A0A0G4FN45"/>
<dbReference type="VEuPathDB" id="CryptoDB:Cvel_17868"/>
<dbReference type="InterPro" id="IPR036047">
    <property type="entry name" value="F-box-like_dom_sf"/>
</dbReference>
<reference evidence="3" key="1">
    <citation type="submission" date="2014-11" db="EMBL/GenBank/DDBJ databases">
        <authorList>
            <person name="Otto D Thomas"/>
            <person name="Naeem Raeece"/>
        </authorList>
    </citation>
    <scope>NUCLEOTIDE SEQUENCE</scope>
</reference>
<sequence length="245" mass="28125">MSSKEQKVEAAAAPTTAVDSPQRSRSLSRLPVWALESAFGLLGPRSLCTVVQVCSSWHAIVFDPRLEFWKGVCERVGLLDESAFSNARARAKKVNKSVAALRKARDKTAPNTPERAKADRAIIERYKSHWVEMRNRMCRHCKKAQKQTSCYDLYDNVLLCMDCRRMEPFAWISTTLCKRFFKFDPVGLKSMWVGHGNRSGSIYKLQDVEKKAEEKHGKEKAEEMSRKHRENCKIGQMRPPFFHDV</sequence>
<evidence type="ECO:0000313" key="3">
    <source>
        <dbReference type="EMBL" id="CEM15605.1"/>
    </source>
</evidence>
<dbReference type="PROSITE" id="PS50181">
    <property type="entry name" value="FBOX"/>
    <property type="match status" value="1"/>
</dbReference>
<dbReference type="InterPro" id="IPR001810">
    <property type="entry name" value="F-box_dom"/>
</dbReference>
<dbReference type="Pfam" id="PF12937">
    <property type="entry name" value="F-box-like"/>
    <property type="match status" value="1"/>
</dbReference>
<gene>
    <name evidence="3" type="ORF">Cvel_17868</name>
</gene>
<organism evidence="3">
    <name type="scientific">Chromera velia CCMP2878</name>
    <dbReference type="NCBI Taxonomy" id="1169474"/>
    <lineage>
        <taxon>Eukaryota</taxon>
        <taxon>Sar</taxon>
        <taxon>Alveolata</taxon>
        <taxon>Colpodellida</taxon>
        <taxon>Chromeraceae</taxon>
        <taxon>Chromera</taxon>
    </lineage>
</organism>
<dbReference type="SUPFAM" id="SSF81383">
    <property type="entry name" value="F-box domain"/>
    <property type="match status" value="1"/>
</dbReference>
<dbReference type="Gene3D" id="1.20.1280.50">
    <property type="match status" value="1"/>
</dbReference>
<feature type="region of interest" description="Disordered" evidence="1">
    <location>
        <begin position="1"/>
        <end position="22"/>
    </location>
</feature>
<feature type="domain" description="F-box" evidence="2">
    <location>
        <begin position="24"/>
        <end position="72"/>
    </location>
</feature>
<proteinExistence type="predicted"/>
<evidence type="ECO:0000256" key="1">
    <source>
        <dbReference type="SAM" id="MobiDB-lite"/>
    </source>
</evidence>